<feature type="compositionally biased region" description="Pro residues" evidence="2">
    <location>
        <begin position="220"/>
        <end position="232"/>
    </location>
</feature>
<name>A0A4Q1BW05_TREME</name>
<feature type="region of interest" description="Disordered" evidence="2">
    <location>
        <begin position="88"/>
        <end position="180"/>
    </location>
</feature>
<protein>
    <submittedName>
        <fullName evidence="3">Uncharacterized protein</fullName>
    </submittedName>
</protein>
<sequence length="1275" mass="138556">MPRPAYSSRTTATTLLSVASFASTSDPLSTVSTALTSPDLCSPKKDRSKLEPMLEVYEGNSREGTEEQYQREIPMVLSPELIRGVSVKDRASRFEQQAQASSSTLRPSPRLASRTRSTSPLRLNRHRSTTPTHLRRVPVPDTAPVRRMSSITSPPDNNAGASNSVGGTSTELTRDNGRGSARRMIQQWEAQSPGAPQKPTMVRNDMPRAMSRDYLDQKPLPIPKESPTPPSLTPIRAPALPKASPSRQPFAPSPLQHLQTPTNNRKRSSTLTPSPSAYSLSPSPHGEKKKRYSSRSPLKEILTTVNAIKTKVKGRGKEKHLITQTSIAWSTDEARWTNGLDRVGTNGLPDGIVYSDRMGDQEMAASEEEDIVRTSAIMFLVPTPCSSVSPWGSWVTAWGTLTPLSLKVTYCPVQSVRRSGSSTPRRVFSGSGAQVSPIFSYNSIPLPEPGSHPDVVLSMLDCVEVRSLRREEVKGRGVPSVPEGAGTEVLEMVWSDGTKRYLGVEGVHGRLGWVSAIWDVLLACKENGTPALPPPSPQVEITHLPLSVTYNHIKGESTDAQVGSSGINLRAALTSPPPVQKVGDHWVAASVVGPTSDLSARRDINQLKDSVARLFDHGPDPTPLESSALVPSLEGSETHEWIRAWQPSIGPEVSTFSPHPSDHSHTSHIEQVKDVERENGYPRSESTLSFDPNDLNPSRSASQVRRASTVLGGEQPIRRYGAKPHMTAVEEQHVDNQSSDHRAPTHISHVTFPKPTVGGTMLVGAGRGKLPTIPSSDNSSVETGETIKTPQTTAWDAARVAESNLTSTSIPDPTVLAKLDSHTTEHDGLARQIDGVRLDLKGVITSLGPVVQEVREKTGKKELDDKLESIQLDVKGIGNALQLANLAQIRRREDFEGDTKWPELQEKLDRIVQLCEQVLAQQAVPLPALGTANVIPNGGPGLTTGEGIKDLKPVQTQRSSTFTPDSLGVSGTEEKLAGEEVANIMADVTGGSSKASPRLGPVQVLHNVSSRPGTPNDEVMKQVGEVLSVVKELKDGRVLHSQQTTDIARYLNELNTWLEGFVKNSSSELTAMNKRLHILVGPDEPPAEGQPVEPALPDLVADMHVMLTDQKRRNEAEGLVGQRLDALLGMMVEEKERQMGHQNVVENVVAVLERQRSENEMLLRALATDLTTEIRGERIRFVEAMQQATSVNVQLHVEEFKKVLSAEVHRSMQELGQLREQKRALEHQISDLFALKAKHGSGSGDNSRRNSAAPPTPTPLSPGRASRGIPSAPGR</sequence>
<dbReference type="VEuPathDB" id="FungiDB:TREMEDRAFT_71976"/>
<dbReference type="EMBL" id="SDIL01000002">
    <property type="protein sequence ID" value="RXK42339.1"/>
    <property type="molecule type" value="Genomic_DNA"/>
</dbReference>
<evidence type="ECO:0000256" key="2">
    <source>
        <dbReference type="SAM" id="MobiDB-lite"/>
    </source>
</evidence>
<feature type="compositionally biased region" description="Polar residues" evidence="2">
    <location>
        <begin position="94"/>
        <end position="106"/>
    </location>
</feature>
<feature type="compositionally biased region" description="Basic and acidic residues" evidence="2">
    <location>
        <begin position="42"/>
        <end position="52"/>
    </location>
</feature>
<dbReference type="OrthoDB" id="2261329at2759"/>
<keyword evidence="1" id="KW-0175">Coiled coil</keyword>
<feature type="compositionally biased region" description="Basic and acidic residues" evidence="2">
    <location>
        <begin position="660"/>
        <end position="680"/>
    </location>
</feature>
<dbReference type="STRING" id="5217.A0A4Q1BW05"/>
<gene>
    <name evidence="3" type="ORF">M231_00329</name>
</gene>
<feature type="compositionally biased region" description="Basic and acidic residues" evidence="2">
    <location>
        <begin position="60"/>
        <end position="70"/>
    </location>
</feature>
<evidence type="ECO:0000256" key="1">
    <source>
        <dbReference type="SAM" id="Coils"/>
    </source>
</evidence>
<feature type="compositionally biased region" description="Basic residues" evidence="2">
    <location>
        <begin position="123"/>
        <end position="136"/>
    </location>
</feature>
<feature type="region of interest" description="Disordered" evidence="2">
    <location>
        <begin position="23"/>
        <end position="72"/>
    </location>
</feature>
<feature type="region of interest" description="Disordered" evidence="2">
    <location>
        <begin position="655"/>
        <end position="709"/>
    </location>
</feature>
<dbReference type="Proteomes" id="UP000289152">
    <property type="component" value="Unassembled WGS sequence"/>
</dbReference>
<feature type="region of interest" description="Disordered" evidence="2">
    <location>
        <begin position="1237"/>
        <end position="1275"/>
    </location>
</feature>
<feature type="compositionally biased region" description="Polar residues" evidence="2">
    <location>
        <begin position="684"/>
        <end position="706"/>
    </location>
</feature>
<keyword evidence="4" id="KW-1185">Reference proteome</keyword>
<feature type="compositionally biased region" description="Polar residues" evidence="2">
    <location>
        <begin position="149"/>
        <end position="171"/>
    </location>
</feature>
<organism evidence="3 4">
    <name type="scientific">Tremella mesenterica</name>
    <name type="common">Jelly fungus</name>
    <dbReference type="NCBI Taxonomy" id="5217"/>
    <lineage>
        <taxon>Eukaryota</taxon>
        <taxon>Fungi</taxon>
        <taxon>Dikarya</taxon>
        <taxon>Basidiomycota</taxon>
        <taxon>Agaricomycotina</taxon>
        <taxon>Tremellomycetes</taxon>
        <taxon>Tremellales</taxon>
        <taxon>Tremellaceae</taxon>
        <taxon>Tremella</taxon>
    </lineage>
</organism>
<dbReference type="AlphaFoldDB" id="A0A4Q1BW05"/>
<feature type="compositionally biased region" description="Polar residues" evidence="2">
    <location>
        <begin position="23"/>
        <end position="36"/>
    </location>
</feature>
<proteinExistence type="predicted"/>
<reference evidence="3 4" key="1">
    <citation type="submission" date="2016-06" db="EMBL/GenBank/DDBJ databases">
        <title>Evolution of pathogenesis and genome organization in the Tremellales.</title>
        <authorList>
            <person name="Cuomo C."/>
            <person name="Litvintseva A."/>
            <person name="Heitman J."/>
            <person name="Chen Y."/>
            <person name="Sun S."/>
            <person name="Springer D."/>
            <person name="Dromer F."/>
            <person name="Young S."/>
            <person name="Zeng Q."/>
            <person name="Chapman S."/>
            <person name="Gujja S."/>
            <person name="Saif S."/>
            <person name="Birren B."/>
        </authorList>
    </citation>
    <scope>NUCLEOTIDE SEQUENCE [LARGE SCALE GENOMIC DNA]</scope>
    <source>
        <strain evidence="3 4">ATCC 28783</strain>
    </source>
</reference>
<feature type="coiled-coil region" evidence="1">
    <location>
        <begin position="1201"/>
        <end position="1235"/>
    </location>
</feature>
<feature type="compositionally biased region" description="Low complexity" evidence="2">
    <location>
        <begin position="269"/>
        <end position="284"/>
    </location>
</feature>
<comment type="caution">
    <text evidence="3">The sequence shown here is derived from an EMBL/GenBank/DDBJ whole genome shotgun (WGS) entry which is preliminary data.</text>
</comment>
<evidence type="ECO:0000313" key="4">
    <source>
        <dbReference type="Proteomes" id="UP000289152"/>
    </source>
</evidence>
<dbReference type="InParanoid" id="A0A4Q1BW05"/>
<feature type="region of interest" description="Disordered" evidence="2">
    <location>
        <begin position="217"/>
        <end position="297"/>
    </location>
</feature>
<evidence type="ECO:0000313" key="3">
    <source>
        <dbReference type="EMBL" id="RXK42339.1"/>
    </source>
</evidence>
<accession>A0A4Q1BW05</accession>